<dbReference type="AlphaFoldDB" id="A0A7W3FPG0"/>
<keyword evidence="1" id="KW-0472">Membrane</keyword>
<keyword evidence="3" id="KW-0378">Hydrolase</keyword>
<keyword evidence="3" id="KW-0482">Metalloprotease</keyword>
<evidence type="ECO:0000313" key="3">
    <source>
        <dbReference type="EMBL" id="MBA8683237.1"/>
    </source>
</evidence>
<feature type="domain" description="CAAX prenyl protease 2/Lysostaphin resistance protein A-like" evidence="2">
    <location>
        <begin position="112"/>
        <end position="211"/>
    </location>
</feature>
<gene>
    <name evidence="3" type="ORF">H4O11_15675</name>
</gene>
<keyword evidence="4" id="KW-1185">Reference proteome</keyword>
<feature type="transmembrane region" description="Helical" evidence="1">
    <location>
        <begin position="222"/>
        <end position="244"/>
    </location>
</feature>
<dbReference type="Pfam" id="PF02517">
    <property type="entry name" value="Rce1-like"/>
    <property type="match status" value="1"/>
</dbReference>
<organism evidence="3 4">
    <name type="scientific">Stenotrophomonas tumulicola</name>
    <dbReference type="NCBI Taxonomy" id="1685415"/>
    <lineage>
        <taxon>Bacteria</taxon>
        <taxon>Pseudomonadati</taxon>
        <taxon>Pseudomonadota</taxon>
        <taxon>Gammaproteobacteria</taxon>
        <taxon>Lysobacterales</taxon>
        <taxon>Lysobacteraceae</taxon>
        <taxon>Stenotrophomonas</taxon>
    </lineage>
</organism>
<name>A0A7W3FPG0_9GAMM</name>
<dbReference type="InterPro" id="IPR003675">
    <property type="entry name" value="Rce1/LyrA-like_dom"/>
</dbReference>
<proteinExistence type="predicted"/>
<feature type="transmembrane region" description="Helical" evidence="1">
    <location>
        <begin position="197"/>
        <end position="216"/>
    </location>
</feature>
<evidence type="ECO:0000313" key="4">
    <source>
        <dbReference type="Proteomes" id="UP000547058"/>
    </source>
</evidence>
<feature type="transmembrane region" description="Helical" evidence="1">
    <location>
        <begin position="170"/>
        <end position="190"/>
    </location>
</feature>
<dbReference type="GO" id="GO:0006508">
    <property type="term" value="P:proteolysis"/>
    <property type="evidence" value="ECO:0007669"/>
    <property type="project" value="UniProtKB-KW"/>
</dbReference>
<dbReference type="Proteomes" id="UP000547058">
    <property type="component" value="Unassembled WGS sequence"/>
</dbReference>
<keyword evidence="1" id="KW-1133">Transmembrane helix</keyword>
<keyword evidence="1" id="KW-0812">Transmembrane</keyword>
<feature type="transmembrane region" description="Helical" evidence="1">
    <location>
        <begin position="87"/>
        <end position="106"/>
    </location>
</feature>
<dbReference type="GO" id="GO:0008237">
    <property type="term" value="F:metallopeptidase activity"/>
    <property type="evidence" value="ECO:0007669"/>
    <property type="project" value="UniProtKB-KW"/>
</dbReference>
<keyword evidence="3" id="KW-0645">Protease</keyword>
<dbReference type="RefSeq" id="WP_182340500.1">
    <property type="nucleotide sequence ID" value="NZ_JACGXS010000010.1"/>
</dbReference>
<evidence type="ECO:0000256" key="1">
    <source>
        <dbReference type="SAM" id="Phobius"/>
    </source>
</evidence>
<feature type="transmembrane region" description="Helical" evidence="1">
    <location>
        <begin position="43"/>
        <end position="66"/>
    </location>
</feature>
<evidence type="ECO:0000259" key="2">
    <source>
        <dbReference type="Pfam" id="PF02517"/>
    </source>
</evidence>
<sequence length="257" mass="27397">MIRLSRLPAMPASVVLVLAVALGLSVRDIAHDIGMPIPALPMPFGGSLLDNLFAVLVALLVARLLLAPGHSLRRSLGLQCNGVRAPLLVVLATVPCWLGLWWLGGINNDIDALSLLMLALLFPLAEEILFRGLGFVFAHRVLGWPWWLAAAVQAVLFGAVHWLGSGGLEGGVLATLVFAVTALGGFVFAWLNRLDGYTLWSGLALHVSLNLAWNVISVPDAIALNWQGIGLRLGAAALALVLVWRAGSSRRRRLAPV</sequence>
<comment type="caution">
    <text evidence="3">The sequence shown here is derived from an EMBL/GenBank/DDBJ whole genome shotgun (WGS) entry which is preliminary data.</text>
</comment>
<accession>A0A7W3FPG0</accession>
<reference evidence="3 4" key="1">
    <citation type="submission" date="2020-08" db="EMBL/GenBank/DDBJ databases">
        <title>Stenotrophomonas tumulicola JCM 30961.</title>
        <authorList>
            <person name="Deng Y."/>
        </authorList>
    </citation>
    <scope>NUCLEOTIDE SEQUENCE [LARGE SCALE GENOMIC DNA]</scope>
    <source>
        <strain evidence="3 4">JCM 30961</strain>
    </source>
</reference>
<feature type="transmembrane region" description="Helical" evidence="1">
    <location>
        <begin position="112"/>
        <end position="130"/>
    </location>
</feature>
<dbReference type="EMBL" id="JACGXS010000010">
    <property type="protein sequence ID" value="MBA8683237.1"/>
    <property type="molecule type" value="Genomic_DNA"/>
</dbReference>
<protein>
    <submittedName>
        <fullName evidence="3">CPBP family intramembrane metalloprotease</fullName>
    </submittedName>
</protein>
<dbReference type="GO" id="GO:0080120">
    <property type="term" value="P:CAAX-box protein maturation"/>
    <property type="evidence" value="ECO:0007669"/>
    <property type="project" value="UniProtKB-ARBA"/>
</dbReference>
<feature type="transmembrane region" description="Helical" evidence="1">
    <location>
        <begin position="142"/>
        <end position="164"/>
    </location>
</feature>
<dbReference type="GO" id="GO:0004175">
    <property type="term" value="F:endopeptidase activity"/>
    <property type="evidence" value="ECO:0007669"/>
    <property type="project" value="UniProtKB-ARBA"/>
</dbReference>